<dbReference type="PIRSF" id="PIRSF015417">
    <property type="entry name" value="T31B5_30_vWA"/>
    <property type="match status" value="1"/>
</dbReference>
<evidence type="ECO:0000259" key="1">
    <source>
        <dbReference type="Pfam" id="PF11443"/>
    </source>
</evidence>
<feature type="domain" description="DUF7788" evidence="2">
    <location>
        <begin position="146"/>
        <end position="325"/>
    </location>
</feature>
<protein>
    <recommendedName>
        <fullName evidence="5">DUF2828 domain-containing protein</fullName>
    </recommendedName>
</protein>
<evidence type="ECO:0008006" key="5">
    <source>
        <dbReference type="Google" id="ProtNLM"/>
    </source>
</evidence>
<dbReference type="InterPro" id="IPR036465">
    <property type="entry name" value="vWFA_dom_sf"/>
</dbReference>
<gene>
    <name evidence="3" type="ORF">SARC_13729</name>
</gene>
<dbReference type="AlphaFoldDB" id="A0A0L0FAE6"/>
<dbReference type="EMBL" id="KQ245249">
    <property type="protein sequence ID" value="KNC73715.1"/>
    <property type="molecule type" value="Genomic_DNA"/>
</dbReference>
<organism evidence="3 4">
    <name type="scientific">Sphaeroforma arctica JP610</name>
    <dbReference type="NCBI Taxonomy" id="667725"/>
    <lineage>
        <taxon>Eukaryota</taxon>
        <taxon>Ichthyosporea</taxon>
        <taxon>Ichthyophonida</taxon>
        <taxon>Sphaeroforma</taxon>
    </lineage>
</organism>
<evidence type="ECO:0000313" key="3">
    <source>
        <dbReference type="EMBL" id="KNC73715.1"/>
    </source>
</evidence>
<dbReference type="InterPro" id="IPR011205">
    <property type="entry name" value="UCP015417_vWA"/>
</dbReference>
<proteinExistence type="predicted"/>
<dbReference type="PANTHER" id="PTHR31373">
    <property type="entry name" value="OS06G0652100 PROTEIN"/>
    <property type="match status" value="1"/>
</dbReference>
<dbReference type="Gene3D" id="3.40.50.410">
    <property type="entry name" value="von Willebrand factor, type A domain"/>
    <property type="match status" value="1"/>
</dbReference>
<evidence type="ECO:0000313" key="4">
    <source>
        <dbReference type="Proteomes" id="UP000054560"/>
    </source>
</evidence>
<dbReference type="PANTHER" id="PTHR31373:SF27">
    <property type="entry name" value="TROVE DOMAIN-CONTAINING PROTEIN"/>
    <property type="match status" value="1"/>
</dbReference>
<accession>A0A0L0FAE6</accession>
<evidence type="ECO:0000259" key="2">
    <source>
        <dbReference type="Pfam" id="PF25043"/>
    </source>
</evidence>
<dbReference type="eggNOG" id="ENOG502QT1I">
    <property type="taxonomic scope" value="Eukaryota"/>
</dbReference>
<sequence length="357" mass="39906">MAKWVPSEGKKNGDFNTKLANHMVMSRKGLRVLLSTLRARLALVETFLTNKRAHLINYGVVPSQAMFRYGKKGNAFEKRDEERFGEYKACLAAGTEKVNTSTLHPRQIVRQYYERHDNEVDELLEAGWEAMKTQMTNEEKENLAQSLVVCDVSGSMTANGALPMIVSITMGLLISSMNAHPSFKDLVITFSTNPTFHEVQGSNLRERINSVTSAEWGGTTDFQRTLVMILTAAKKIEIENRRDAQITHCIIGHAIQAAYGRGNTTNFKLMKRKYRAAGYAMPLIVFWNLNRNIRDFPLGADEPGVALISGFSVEILRDVMAGQEVTPYSVMRSALGRPTWDCIEMAPSPIATDIPVL</sequence>
<dbReference type="InterPro" id="IPR058580">
    <property type="entry name" value="DUF2828"/>
</dbReference>
<dbReference type="Pfam" id="PF11443">
    <property type="entry name" value="DUF2828"/>
    <property type="match status" value="1"/>
</dbReference>
<dbReference type="Proteomes" id="UP000054560">
    <property type="component" value="Unassembled WGS sequence"/>
</dbReference>
<reference evidence="3 4" key="1">
    <citation type="submission" date="2011-02" db="EMBL/GenBank/DDBJ databases">
        <title>The Genome Sequence of Sphaeroforma arctica JP610.</title>
        <authorList>
            <consortium name="The Broad Institute Genome Sequencing Platform"/>
            <person name="Russ C."/>
            <person name="Cuomo C."/>
            <person name="Young S.K."/>
            <person name="Zeng Q."/>
            <person name="Gargeya S."/>
            <person name="Alvarado L."/>
            <person name="Berlin A."/>
            <person name="Chapman S.B."/>
            <person name="Chen Z."/>
            <person name="Freedman E."/>
            <person name="Gellesch M."/>
            <person name="Goldberg J."/>
            <person name="Griggs A."/>
            <person name="Gujja S."/>
            <person name="Heilman E."/>
            <person name="Heiman D."/>
            <person name="Howarth C."/>
            <person name="Mehta T."/>
            <person name="Neiman D."/>
            <person name="Pearson M."/>
            <person name="Roberts A."/>
            <person name="Saif S."/>
            <person name="Shea T."/>
            <person name="Shenoy N."/>
            <person name="Sisk P."/>
            <person name="Stolte C."/>
            <person name="Sykes S."/>
            <person name="White J."/>
            <person name="Yandava C."/>
            <person name="Burger G."/>
            <person name="Gray M.W."/>
            <person name="Holland P.W.H."/>
            <person name="King N."/>
            <person name="Lang F.B.F."/>
            <person name="Roger A.J."/>
            <person name="Ruiz-Trillo I."/>
            <person name="Haas B."/>
            <person name="Nusbaum C."/>
            <person name="Birren B."/>
        </authorList>
    </citation>
    <scope>NUCLEOTIDE SEQUENCE [LARGE SCALE GENOMIC DNA]</scope>
    <source>
        <strain evidence="3 4">JP610</strain>
    </source>
</reference>
<dbReference type="RefSeq" id="XP_014147617.1">
    <property type="nucleotide sequence ID" value="XM_014292142.1"/>
</dbReference>
<dbReference type="GeneID" id="25914233"/>
<dbReference type="InterPro" id="IPR056690">
    <property type="entry name" value="DUF7788"/>
</dbReference>
<name>A0A0L0FAE6_9EUKA</name>
<feature type="domain" description="DUF2828" evidence="1">
    <location>
        <begin position="27"/>
        <end position="135"/>
    </location>
</feature>
<dbReference type="Pfam" id="PF25043">
    <property type="entry name" value="DUF7788"/>
    <property type="match status" value="1"/>
</dbReference>
<dbReference type="OrthoDB" id="1149618at2759"/>
<keyword evidence="4" id="KW-1185">Reference proteome</keyword>